<evidence type="ECO:0000256" key="3">
    <source>
        <dbReference type="ARBA" id="ARBA00023002"/>
    </source>
</evidence>
<keyword evidence="5" id="KW-0676">Redox-active center</keyword>
<dbReference type="PANTHER" id="PTHR13887">
    <property type="entry name" value="GLUTATHIONE S-TRANSFERASE KAPPA"/>
    <property type="match status" value="1"/>
</dbReference>
<keyword evidence="3" id="KW-0560">Oxidoreductase</keyword>
<protein>
    <submittedName>
        <fullName evidence="7">DSBA oxidoreductase</fullName>
    </submittedName>
</protein>
<dbReference type="Gene3D" id="3.40.30.10">
    <property type="entry name" value="Glutaredoxin"/>
    <property type="match status" value="1"/>
</dbReference>
<dbReference type="Pfam" id="PF13462">
    <property type="entry name" value="Thioredoxin_4"/>
    <property type="match status" value="1"/>
</dbReference>
<proteinExistence type="inferred from homology"/>
<keyword evidence="4" id="KW-1015">Disulfide bond</keyword>
<dbReference type="GO" id="GO:0016491">
    <property type="term" value="F:oxidoreductase activity"/>
    <property type="evidence" value="ECO:0007669"/>
    <property type="project" value="UniProtKB-KW"/>
</dbReference>
<dbReference type="PANTHER" id="PTHR13887:SF14">
    <property type="entry name" value="DISULFIDE BOND FORMATION PROTEIN D"/>
    <property type="match status" value="1"/>
</dbReference>
<gene>
    <name evidence="7" type="ordered locus">Phep_0529</name>
</gene>
<dbReference type="STRING" id="485917.Phep_0529"/>
<evidence type="ECO:0000256" key="4">
    <source>
        <dbReference type="ARBA" id="ARBA00023157"/>
    </source>
</evidence>
<name>C6Y0J2_PEDHD</name>
<organism evidence="7 8">
    <name type="scientific">Pedobacter heparinus (strain ATCC 13125 / DSM 2366 / CIP 104194 / JCM 7457 / NBRC 12017 / NCIMB 9290 / NRRL B-14731 / HIM 762-3)</name>
    <dbReference type="NCBI Taxonomy" id="485917"/>
    <lineage>
        <taxon>Bacteria</taxon>
        <taxon>Pseudomonadati</taxon>
        <taxon>Bacteroidota</taxon>
        <taxon>Sphingobacteriia</taxon>
        <taxon>Sphingobacteriales</taxon>
        <taxon>Sphingobacteriaceae</taxon>
        <taxon>Pedobacter</taxon>
    </lineage>
</organism>
<dbReference type="AlphaFoldDB" id="C6Y0J2"/>
<dbReference type="SUPFAM" id="SSF52833">
    <property type="entry name" value="Thioredoxin-like"/>
    <property type="match status" value="1"/>
</dbReference>
<keyword evidence="2" id="KW-0732">Signal</keyword>
<dbReference type="InterPro" id="IPR036249">
    <property type="entry name" value="Thioredoxin-like_sf"/>
</dbReference>
<accession>C6Y0J2</accession>
<evidence type="ECO:0000256" key="1">
    <source>
        <dbReference type="ARBA" id="ARBA00005791"/>
    </source>
</evidence>
<dbReference type="InterPro" id="IPR013766">
    <property type="entry name" value="Thioredoxin_domain"/>
</dbReference>
<dbReference type="InterPro" id="IPR012336">
    <property type="entry name" value="Thioredoxin-like_fold"/>
</dbReference>
<dbReference type="eggNOG" id="COG1651">
    <property type="taxonomic scope" value="Bacteria"/>
</dbReference>
<dbReference type="KEGG" id="phe:Phep_0529"/>
<dbReference type="OrthoDB" id="117402at2"/>
<evidence type="ECO:0000313" key="8">
    <source>
        <dbReference type="Proteomes" id="UP000000852"/>
    </source>
</evidence>
<dbReference type="Proteomes" id="UP000000852">
    <property type="component" value="Chromosome"/>
</dbReference>
<dbReference type="RefSeq" id="WP_012780706.1">
    <property type="nucleotide sequence ID" value="NC_013061.1"/>
</dbReference>
<dbReference type="EMBL" id="CP001681">
    <property type="protein sequence ID" value="ACU02753.1"/>
    <property type="molecule type" value="Genomic_DNA"/>
</dbReference>
<evidence type="ECO:0000256" key="5">
    <source>
        <dbReference type="ARBA" id="ARBA00023284"/>
    </source>
</evidence>
<evidence type="ECO:0000313" key="7">
    <source>
        <dbReference type="EMBL" id="ACU02753.1"/>
    </source>
</evidence>
<dbReference type="HOGENOM" id="CLU_000288_47_7_10"/>
<reference evidence="7 8" key="1">
    <citation type="journal article" date="2009" name="Stand. Genomic Sci.">
        <title>Complete genome sequence of Pedobacter heparinus type strain (HIM 762-3).</title>
        <authorList>
            <person name="Han C."/>
            <person name="Spring S."/>
            <person name="Lapidus A."/>
            <person name="Del Rio T.G."/>
            <person name="Tice H."/>
            <person name="Copeland A."/>
            <person name="Cheng J.F."/>
            <person name="Lucas S."/>
            <person name="Chen F."/>
            <person name="Nolan M."/>
            <person name="Bruce D."/>
            <person name="Goodwin L."/>
            <person name="Pitluck S."/>
            <person name="Ivanova N."/>
            <person name="Mavromatis K."/>
            <person name="Mikhailova N."/>
            <person name="Pati A."/>
            <person name="Chen A."/>
            <person name="Palaniappan K."/>
            <person name="Land M."/>
            <person name="Hauser L."/>
            <person name="Chang Y.J."/>
            <person name="Jeffries C.C."/>
            <person name="Saunders E."/>
            <person name="Chertkov O."/>
            <person name="Brettin T."/>
            <person name="Goker M."/>
            <person name="Rohde M."/>
            <person name="Bristow J."/>
            <person name="Eisen J.A."/>
            <person name="Markowitz V."/>
            <person name="Hugenholtz P."/>
            <person name="Kyrpides N.C."/>
            <person name="Klenk H.P."/>
            <person name="Detter J.C."/>
        </authorList>
    </citation>
    <scope>NUCLEOTIDE SEQUENCE [LARGE SCALE GENOMIC DNA]</scope>
    <source>
        <strain evidence="8">ATCC 13125 / DSM 2366 / CIP 104194 / JCM 7457 / NBRC 12017 / NCIMB 9290 / NRRL B-14731 / HIM 762-3</strain>
    </source>
</reference>
<sequence length="173" mass="18954">MGSLLKPPVGPGDHVIGHADAAVEIVEYGDFQCPHCAAAHPVTKEILKVFGDQVRFVFRNFPLAESHRYATIAAIAAEAAGLQHKYWEMHDMIFEHQASLSYDSLFVLAGKLGLNPEQFERDLQNEALRDKVESDFESGIRSGVNGTPSFFVNGNKFDGAAGDLFAMLKESSN</sequence>
<dbReference type="PROSITE" id="PS51352">
    <property type="entry name" value="THIOREDOXIN_2"/>
    <property type="match status" value="1"/>
</dbReference>
<evidence type="ECO:0000256" key="2">
    <source>
        <dbReference type="ARBA" id="ARBA00022729"/>
    </source>
</evidence>
<comment type="similarity">
    <text evidence="1">Belongs to the thioredoxin family. DsbA subfamily.</text>
</comment>
<evidence type="ECO:0000259" key="6">
    <source>
        <dbReference type="PROSITE" id="PS51352"/>
    </source>
</evidence>
<feature type="domain" description="Thioredoxin" evidence="6">
    <location>
        <begin position="1"/>
        <end position="173"/>
    </location>
</feature>
<keyword evidence="8" id="KW-1185">Reference proteome</keyword>